<gene>
    <name evidence="3" type="ORF">K489DRAFT_399526</name>
</gene>
<protein>
    <submittedName>
        <fullName evidence="3">Uncharacterized protein</fullName>
    </submittedName>
</protein>
<reference evidence="3" key="2">
    <citation type="submission" date="2020-04" db="EMBL/GenBank/DDBJ databases">
        <authorList>
            <consortium name="NCBI Genome Project"/>
        </authorList>
    </citation>
    <scope>NUCLEOTIDE SEQUENCE</scope>
    <source>
        <strain evidence="3">CBS 342.82</strain>
    </source>
</reference>
<accession>A0A6J3MBR1</accession>
<reference evidence="3" key="3">
    <citation type="submission" date="2025-08" db="UniProtKB">
        <authorList>
            <consortium name="RefSeq"/>
        </authorList>
    </citation>
    <scope>IDENTIFICATION</scope>
    <source>
        <strain evidence="3">CBS 342.82</strain>
    </source>
</reference>
<dbReference type="GeneID" id="54364767"/>
<name>A0A6J3MBR1_9PEZI</name>
<dbReference type="RefSeq" id="XP_033462349.1">
    <property type="nucleotide sequence ID" value="XM_033606967.1"/>
</dbReference>
<evidence type="ECO:0000313" key="3">
    <source>
        <dbReference type="RefSeq" id="XP_033462349.1"/>
    </source>
</evidence>
<sequence length="153" mass="17402">MAHLENMDRCFESEGSGSREAMAKHSDNRLSIALGERRYKHDSLVHVARGIADRLDLAPTIKFGQCEKHLTKMSIEEGEDLCIGAERSMLLCKRQVLAIQGKYSEVSQELEEHDIQTVTTDVARNLIEKVCLETCRKFSNLRLAAEFKIEIHE</sequence>
<keyword evidence="2" id="KW-1185">Reference proteome</keyword>
<organism evidence="3">
    <name type="scientific">Dissoconium aciculare CBS 342.82</name>
    <dbReference type="NCBI Taxonomy" id="1314786"/>
    <lineage>
        <taxon>Eukaryota</taxon>
        <taxon>Fungi</taxon>
        <taxon>Dikarya</taxon>
        <taxon>Ascomycota</taxon>
        <taxon>Pezizomycotina</taxon>
        <taxon>Dothideomycetes</taxon>
        <taxon>Dothideomycetidae</taxon>
        <taxon>Mycosphaerellales</taxon>
        <taxon>Dissoconiaceae</taxon>
        <taxon>Dissoconium</taxon>
    </lineage>
</organism>
<evidence type="ECO:0000313" key="2">
    <source>
        <dbReference type="Proteomes" id="UP000504637"/>
    </source>
</evidence>
<reference evidence="3" key="1">
    <citation type="submission" date="2020-01" db="EMBL/GenBank/DDBJ databases">
        <authorList>
            <consortium name="DOE Joint Genome Institute"/>
            <person name="Haridas S."/>
            <person name="Albert R."/>
            <person name="Binder M."/>
            <person name="Bloem J."/>
            <person name="Labutti K."/>
            <person name="Salamov A."/>
            <person name="Andreopoulos B."/>
            <person name="Baker S.E."/>
            <person name="Barry K."/>
            <person name="Bills G."/>
            <person name="Bluhm B.H."/>
            <person name="Cannon C."/>
            <person name="Castanera R."/>
            <person name="Culley D.E."/>
            <person name="Daum C."/>
            <person name="Ezra D."/>
            <person name="Gonzalez J.B."/>
            <person name="Henrissat B."/>
            <person name="Kuo A."/>
            <person name="Liang C."/>
            <person name="Lipzen A."/>
            <person name="Lutzoni F."/>
            <person name="Magnuson J."/>
            <person name="Mondo S."/>
            <person name="Nolan M."/>
            <person name="Ohm R."/>
            <person name="Pangilinan J."/>
            <person name="Park H.-J."/>
            <person name="Ramirez L."/>
            <person name="Alfaro M."/>
            <person name="Sun H."/>
            <person name="Tritt A."/>
            <person name="Yoshinaga Y."/>
            <person name="Zwiers L.-H."/>
            <person name="Turgeon B.G."/>
            <person name="Goodwin S.B."/>
            <person name="Spatafora J.W."/>
            <person name="Crous P.W."/>
            <person name="Grigoriev I.V."/>
        </authorList>
    </citation>
    <scope>NUCLEOTIDE SEQUENCE</scope>
    <source>
        <strain evidence="3">CBS 342.82</strain>
    </source>
</reference>
<dbReference type="AlphaFoldDB" id="A0A6J3MBR1"/>
<evidence type="ECO:0000256" key="1">
    <source>
        <dbReference type="SAM" id="MobiDB-lite"/>
    </source>
</evidence>
<proteinExistence type="predicted"/>
<feature type="compositionally biased region" description="Basic and acidic residues" evidence="1">
    <location>
        <begin position="1"/>
        <end position="12"/>
    </location>
</feature>
<dbReference type="Proteomes" id="UP000504637">
    <property type="component" value="Unplaced"/>
</dbReference>
<feature type="region of interest" description="Disordered" evidence="1">
    <location>
        <begin position="1"/>
        <end position="25"/>
    </location>
</feature>